<dbReference type="GO" id="GO:0006282">
    <property type="term" value="P:regulation of DNA repair"/>
    <property type="evidence" value="ECO:0007669"/>
    <property type="project" value="InterPro"/>
</dbReference>
<dbReference type="InterPro" id="IPR053925">
    <property type="entry name" value="RecX_HTH_3rd"/>
</dbReference>
<dbReference type="AlphaFoldDB" id="A0A5B8VGR7"/>
<sequence length="128" mass="15076">MKKLYSFGLHKTEVDEILGWLIESNYLNEERFAILFAGGKFRIKKWGRIKIRQALLQHRISNYNINTALNNIDELAYMKTLQRLASVKWQSLKTDTVLVKKMKTTRYLLQKGYERPLIVQTLSILAFP</sequence>
<dbReference type="Gene3D" id="1.10.10.10">
    <property type="entry name" value="Winged helix-like DNA-binding domain superfamily/Winged helix DNA-binding domain"/>
    <property type="match status" value="1"/>
</dbReference>
<dbReference type="InterPro" id="IPR053924">
    <property type="entry name" value="RecX_HTH_2nd"/>
</dbReference>
<dbReference type="PANTHER" id="PTHR33602">
    <property type="entry name" value="REGULATORY PROTEIN RECX FAMILY PROTEIN"/>
    <property type="match status" value="1"/>
</dbReference>
<accession>A0A5B8VGR7</accession>
<dbReference type="PANTHER" id="PTHR33602:SF1">
    <property type="entry name" value="REGULATORY PROTEIN RECX FAMILY PROTEIN"/>
    <property type="match status" value="1"/>
</dbReference>
<dbReference type="Pfam" id="PF21981">
    <property type="entry name" value="RecX_HTH3"/>
    <property type="match status" value="1"/>
</dbReference>
<evidence type="ECO:0000259" key="5">
    <source>
        <dbReference type="Pfam" id="PF02631"/>
    </source>
</evidence>
<dbReference type="Proteomes" id="UP000321533">
    <property type="component" value="Chromosome"/>
</dbReference>
<dbReference type="Pfam" id="PF02631">
    <property type="entry name" value="RecX_HTH2"/>
    <property type="match status" value="1"/>
</dbReference>
<evidence type="ECO:0000313" key="8">
    <source>
        <dbReference type="Proteomes" id="UP000321533"/>
    </source>
</evidence>
<evidence type="ECO:0000259" key="6">
    <source>
        <dbReference type="Pfam" id="PF21981"/>
    </source>
</evidence>
<evidence type="ECO:0000256" key="3">
    <source>
        <dbReference type="ARBA" id="ARBA00018111"/>
    </source>
</evidence>
<evidence type="ECO:0000256" key="4">
    <source>
        <dbReference type="ARBA" id="ARBA00022490"/>
    </source>
</evidence>
<dbReference type="KEGG" id="pgin:FRZ67_11120"/>
<comment type="subcellular location">
    <subcellularLocation>
        <location evidence="1">Cytoplasm</location>
    </subcellularLocation>
</comment>
<dbReference type="OrthoDB" id="1523826at2"/>
<gene>
    <name evidence="7" type="ORF">FRZ67_11120</name>
</gene>
<comment type="similarity">
    <text evidence="2">Belongs to the RecX family.</text>
</comment>
<dbReference type="EMBL" id="CP042435">
    <property type="protein sequence ID" value="QEC70205.1"/>
    <property type="molecule type" value="Genomic_DNA"/>
</dbReference>
<dbReference type="RefSeq" id="WP_147193197.1">
    <property type="nucleotide sequence ID" value="NZ_CP042435.1"/>
</dbReference>
<feature type="domain" description="RecX second three-helical" evidence="5">
    <location>
        <begin position="28"/>
        <end position="69"/>
    </location>
</feature>
<proteinExistence type="inferred from homology"/>
<dbReference type="GO" id="GO:0005737">
    <property type="term" value="C:cytoplasm"/>
    <property type="evidence" value="ECO:0007669"/>
    <property type="project" value="UniProtKB-SubCell"/>
</dbReference>
<organism evidence="7 8">
    <name type="scientific">Panacibacter ginsenosidivorans</name>
    <dbReference type="NCBI Taxonomy" id="1813871"/>
    <lineage>
        <taxon>Bacteria</taxon>
        <taxon>Pseudomonadati</taxon>
        <taxon>Bacteroidota</taxon>
        <taxon>Chitinophagia</taxon>
        <taxon>Chitinophagales</taxon>
        <taxon>Chitinophagaceae</taxon>
        <taxon>Panacibacter</taxon>
    </lineage>
</organism>
<evidence type="ECO:0000313" key="7">
    <source>
        <dbReference type="EMBL" id="QEC70205.1"/>
    </source>
</evidence>
<feature type="domain" description="RecX third three-helical" evidence="6">
    <location>
        <begin position="79"/>
        <end position="119"/>
    </location>
</feature>
<keyword evidence="8" id="KW-1185">Reference proteome</keyword>
<evidence type="ECO:0000256" key="1">
    <source>
        <dbReference type="ARBA" id="ARBA00004496"/>
    </source>
</evidence>
<evidence type="ECO:0000256" key="2">
    <source>
        <dbReference type="ARBA" id="ARBA00009695"/>
    </source>
</evidence>
<keyword evidence="4" id="KW-0963">Cytoplasm</keyword>
<reference evidence="7 8" key="1">
    <citation type="journal article" date="2016" name="Int. J. Syst. Evol. Microbiol.">
        <title>Panacibacter ginsenosidivorans gen. nov., sp. nov., with ginsenoside converting activity isolated from soil of a ginseng field.</title>
        <authorList>
            <person name="Siddiqi M.Z."/>
            <person name="Muhammad Shafi S."/>
            <person name="Choi K.D."/>
            <person name="Im W.T."/>
        </authorList>
    </citation>
    <scope>NUCLEOTIDE SEQUENCE [LARGE SCALE GENOMIC DNA]</scope>
    <source>
        <strain evidence="7 8">Gsoil1550</strain>
    </source>
</reference>
<protein>
    <recommendedName>
        <fullName evidence="3">Regulatory protein RecX</fullName>
    </recommendedName>
</protein>
<dbReference type="InterPro" id="IPR036388">
    <property type="entry name" value="WH-like_DNA-bd_sf"/>
</dbReference>
<name>A0A5B8VGR7_9BACT</name>
<dbReference type="InterPro" id="IPR003783">
    <property type="entry name" value="Regulatory_RecX"/>
</dbReference>